<gene>
    <name evidence="4" type="primary">pteH</name>
    <name evidence="4" type="ORF">EPIR_3781</name>
</gene>
<dbReference type="InterPro" id="IPR012223">
    <property type="entry name" value="TEII"/>
</dbReference>
<dbReference type="AlphaFoldDB" id="V5ZDI4"/>
<feature type="domain" description="Thioesterase TesA-like" evidence="3">
    <location>
        <begin position="3"/>
        <end position="225"/>
    </location>
</feature>
<name>V5ZDI4_9GAMM</name>
<dbReference type="Pfam" id="PF00975">
    <property type="entry name" value="Thioesterase"/>
    <property type="match status" value="1"/>
</dbReference>
<dbReference type="GO" id="GO:0008610">
    <property type="term" value="P:lipid biosynthetic process"/>
    <property type="evidence" value="ECO:0007669"/>
    <property type="project" value="TreeGrafter"/>
</dbReference>
<dbReference type="InterPro" id="IPR029058">
    <property type="entry name" value="AB_hydrolase_fold"/>
</dbReference>
<dbReference type="OrthoDB" id="8480037at2"/>
<dbReference type="SUPFAM" id="SSF53474">
    <property type="entry name" value="alpha/beta-Hydrolases"/>
    <property type="match status" value="1"/>
</dbReference>
<dbReference type="PANTHER" id="PTHR11487">
    <property type="entry name" value="THIOESTERASE"/>
    <property type="match status" value="1"/>
</dbReference>
<dbReference type="PANTHER" id="PTHR11487:SF0">
    <property type="entry name" value="S-ACYL FATTY ACID SYNTHASE THIOESTERASE, MEDIUM CHAIN"/>
    <property type="match status" value="1"/>
</dbReference>
<keyword evidence="5" id="KW-1185">Reference proteome</keyword>
<keyword evidence="2 4" id="KW-0378">Hydrolase</keyword>
<dbReference type="Proteomes" id="UP000018217">
    <property type="component" value="Unassembled WGS sequence"/>
</dbReference>
<evidence type="ECO:0000256" key="1">
    <source>
        <dbReference type="ARBA" id="ARBA00007169"/>
    </source>
</evidence>
<comment type="similarity">
    <text evidence="1">Belongs to the thioesterase family.</text>
</comment>
<dbReference type="EMBL" id="CAHS01000023">
    <property type="protein sequence ID" value="CCG89144.1"/>
    <property type="molecule type" value="Genomic_DNA"/>
</dbReference>
<dbReference type="GO" id="GO:0016297">
    <property type="term" value="F:fatty acyl-[ACP] hydrolase activity"/>
    <property type="evidence" value="ECO:0007669"/>
    <property type="project" value="UniProtKB-EC"/>
</dbReference>
<protein>
    <submittedName>
        <fullName evidence="4">S-acyl fatty acid synthase thioesterase, medium chain</fullName>
        <ecNumber evidence="4">3.1.2.14</ecNumber>
    </submittedName>
</protein>
<accession>V5ZDI4</accession>
<dbReference type="Gene3D" id="3.40.50.1820">
    <property type="entry name" value="alpha/beta hydrolase"/>
    <property type="match status" value="1"/>
</dbReference>
<evidence type="ECO:0000313" key="4">
    <source>
        <dbReference type="EMBL" id="CCG89144.1"/>
    </source>
</evidence>
<organism evidence="4 5">
    <name type="scientific">Erwinia piriflorinigrans CFBP 5888</name>
    <dbReference type="NCBI Taxonomy" id="1161919"/>
    <lineage>
        <taxon>Bacteria</taxon>
        <taxon>Pseudomonadati</taxon>
        <taxon>Pseudomonadota</taxon>
        <taxon>Gammaproteobacteria</taxon>
        <taxon>Enterobacterales</taxon>
        <taxon>Erwiniaceae</taxon>
        <taxon>Erwinia</taxon>
    </lineage>
</organism>
<reference evidence="4 5" key="1">
    <citation type="journal article" date="2013" name="Syst. Appl. Microbiol.">
        <title>Phylogenetic position and virulence apparatus of the pear flower necrosis pathogen Erwinia piriflorinigrans CFBP 5888T as assessed by comparative genomics.</title>
        <authorList>
            <person name="Smits T.H."/>
            <person name="Rezzonico F."/>
            <person name="Lopez M.M."/>
            <person name="Blom J."/>
            <person name="Goesmann A."/>
            <person name="Frey J.E."/>
            <person name="Duffy B."/>
        </authorList>
    </citation>
    <scope>NUCLEOTIDE SEQUENCE [LARGE SCALE GENOMIC DNA]</scope>
    <source>
        <strain evidence="5">CFBP5888</strain>
    </source>
</reference>
<evidence type="ECO:0000313" key="5">
    <source>
        <dbReference type="Proteomes" id="UP000018217"/>
    </source>
</evidence>
<dbReference type="InterPro" id="IPR020802">
    <property type="entry name" value="TesA-like"/>
</dbReference>
<dbReference type="EC" id="3.1.2.14" evidence="4"/>
<evidence type="ECO:0000256" key="2">
    <source>
        <dbReference type="ARBA" id="ARBA00022801"/>
    </source>
</evidence>
<dbReference type="STRING" id="1161919.EPIR_3781"/>
<proteinExistence type="inferred from homology"/>
<sequence>MMTCLAFGYAGSSDNAFSALASAWPDTLPLKQFVYPGRGSRQSEDFSTSLSQLAHEAVETLTDDQPVMLLGYSMGALVAFEAARQLQRQRRRVAALVVCAINAPHQQLPSRNVATFDLPALTSYLAELGGTPPEILASQELMAWFAPAIQSDYRLLDGGVAPGADRVNCPIIALSGQDDVLTTSAGMQAWRDCTSASFQSAVLPGGHFFLQQHPDALISTLFTLFPLPAVREISL</sequence>
<dbReference type="SMART" id="SM00824">
    <property type="entry name" value="PKS_TE"/>
    <property type="match status" value="1"/>
</dbReference>
<dbReference type="RefSeq" id="WP_023656870.1">
    <property type="nucleotide sequence ID" value="NZ_CAHS01000023.1"/>
</dbReference>
<evidence type="ECO:0000259" key="3">
    <source>
        <dbReference type="SMART" id="SM00824"/>
    </source>
</evidence>
<comment type="caution">
    <text evidence="4">The sequence shown here is derived from an EMBL/GenBank/DDBJ whole genome shotgun (WGS) entry which is preliminary data.</text>
</comment>
<dbReference type="InterPro" id="IPR001031">
    <property type="entry name" value="Thioesterase"/>
</dbReference>